<proteinExistence type="predicted"/>
<evidence type="ECO:0000313" key="1">
    <source>
        <dbReference type="EMBL" id="GHP12972.1"/>
    </source>
</evidence>
<dbReference type="RefSeq" id="WP_203629021.1">
    <property type="nucleotide sequence ID" value="NZ_BNJR01000004.1"/>
</dbReference>
<keyword evidence="2" id="KW-1185">Reference proteome</keyword>
<dbReference type="Proteomes" id="UP000604765">
    <property type="component" value="Unassembled WGS sequence"/>
</dbReference>
<evidence type="ECO:0000313" key="2">
    <source>
        <dbReference type="Proteomes" id="UP000604765"/>
    </source>
</evidence>
<name>A0ABQ3VXE2_9LACO</name>
<evidence type="ECO:0008006" key="3">
    <source>
        <dbReference type="Google" id="ProtNLM"/>
    </source>
</evidence>
<protein>
    <recommendedName>
        <fullName evidence="3">Phage tail protein</fullName>
    </recommendedName>
</protein>
<organism evidence="1 2">
    <name type="scientific">Lentilactobacillus fungorum</name>
    <dbReference type="NCBI Taxonomy" id="2201250"/>
    <lineage>
        <taxon>Bacteria</taxon>
        <taxon>Bacillati</taxon>
        <taxon>Bacillota</taxon>
        <taxon>Bacilli</taxon>
        <taxon>Lactobacillales</taxon>
        <taxon>Lactobacillaceae</taxon>
        <taxon>Lentilactobacillus</taxon>
    </lineage>
</organism>
<reference evidence="1 2" key="1">
    <citation type="journal article" date="2021" name="Int. J. Syst. Evol. Microbiol.">
        <title>Lentilactobacillus fungorum sp. nov., isolated from spent mushroom substrates.</title>
        <authorList>
            <person name="Tohno M."/>
            <person name="Tanizawa Y."/>
            <person name="Kojima Y."/>
            <person name="Sakamoto M."/>
            <person name="Ohkuma M."/>
            <person name="Kobayashi H."/>
        </authorList>
    </citation>
    <scope>NUCLEOTIDE SEQUENCE [LARGE SCALE GENOMIC DNA]</scope>
    <source>
        <strain evidence="1 2">YK48G</strain>
    </source>
</reference>
<sequence>MIIKQTTDVHFIVAIHALTNGAVTPSVAIGAKNTDATTKSALYYALEDLSNDYPENTGVYSLAEAMFDADNFQGPIEVISYPNADVPTPDNVQTTPTEDGATVTATTTPGIVAGLTEHLFDGFKYLVLDGASEDEIEALSDFLYENQRIMLVTQPTSIADLQTLATHVTGVQNEENKLGNTTAIVETATDRFPAAQAAAYAAANLPVDFQHIGNQSQFEPDSDLSTDDYDTIAGLNASTVVNKAGDYMLLNGKALAGNYTDQFVHTQLVIDTLQTALQKYLNRTKFPIYNDNTIKEMTQTLNAASTSLVQLGVLASPIVINSVPRAQVLNSEVASREYNGFSIQAQIADDINTINAKIDLTL</sequence>
<comment type="caution">
    <text evidence="1">The sequence shown here is derived from an EMBL/GenBank/DDBJ whole genome shotgun (WGS) entry which is preliminary data.</text>
</comment>
<dbReference type="EMBL" id="BNJR01000004">
    <property type="protein sequence ID" value="GHP12972.1"/>
    <property type="molecule type" value="Genomic_DNA"/>
</dbReference>
<accession>A0ABQ3VXE2</accession>
<gene>
    <name evidence="1" type="ORF">YK48G_03970</name>
</gene>